<dbReference type="AlphaFoldDB" id="A0A5C3ECH5"/>
<dbReference type="Proteomes" id="UP000324022">
    <property type="component" value="Unassembled WGS sequence"/>
</dbReference>
<protein>
    <submittedName>
        <fullName evidence="1">Uncharacterized protein</fullName>
    </submittedName>
</protein>
<evidence type="ECO:0000313" key="2">
    <source>
        <dbReference type="Proteomes" id="UP000324022"/>
    </source>
</evidence>
<keyword evidence="2" id="KW-1185">Reference proteome</keyword>
<reference evidence="1 2" key="1">
    <citation type="submission" date="2018-03" db="EMBL/GenBank/DDBJ databases">
        <authorList>
            <person name="Guldener U."/>
        </authorList>
    </citation>
    <scope>NUCLEOTIDE SEQUENCE [LARGE SCALE GENOMIC DNA]</scope>
    <source>
        <strain evidence="1 2">NBRC100155</strain>
    </source>
</reference>
<dbReference type="EMBL" id="OOIN01000017">
    <property type="protein sequence ID" value="SPO27337.1"/>
    <property type="molecule type" value="Genomic_DNA"/>
</dbReference>
<dbReference type="OrthoDB" id="2306919at2759"/>
<proteinExistence type="predicted"/>
<organism evidence="1 2">
    <name type="scientific">Ustilago trichophora</name>
    <dbReference type="NCBI Taxonomy" id="86804"/>
    <lineage>
        <taxon>Eukaryota</taxon>
        <taxon>Fungi</taxon>
        <taxon>Dikarya</taxon>
        <taxon>Basidiomycota</taxon>
        <taxon>Ustilaginomycotina</taxon>
        <taxon>Ustilaginomycetes</taxon>
        <taxon>Ustilaginales</taxon>
        <taxon>Ustilaginaceae</taxon>
        <taxon>Ustilago</taxon>
    </lineage>
</organism>
<sequence>MPLSSSITLPVELFPLLNRDQPESQLPPLLPQKPFSPTHKSTISTITPNLPIPIIAILHLLNDDLSSAHTLVQEDDTNIDSNLIHSILHRREADFWNSKWWLDQFSHPFLDQLYKQRNLQGKKGAKQFVDMIQRLTSNKGAITACAAQRDVNEAKKWQWEEHSSLVQYLFKKYDVAPLASA</sequence>
<evidence type="ECO:0000313" key="1">
    <source>
        <dbReference type="EMBL" id="SPO27337.1"/>
    </source>
</evidence>
<accession>A0A5C3ECH5</accession>
<gene>
    <name evidence="1" type="ORF">UTRI_10454</name>
</gene>
<name>A0A5C3ECH5_9BASI</name>